<accession>A0A7C9QTB3</accession>
<reference evidence="1 2" key="1">
    <citation type="submission" date="2020-02" db="EMBL/GenBank/DDBJ databases">
        <authorList>
            <person name="Dziuba M."/>
            <person name="Kuznetsov B."/>
            <person name="Mardanov A."/>
            <person name="Ravin N."/>
            <person name="Grouzdev D."/>
        </authorList>
    </citation>
    <scope>NUCLEOTIDE SEQUENCE [LARGE SCALE GENOMIC DNA]</scope>
    <source>
        <strain evidence="1 2">SpK</strain>
    </source>
</reference>
<keyword evidence="2" id="KW-1185">Reference proteome</keyword>
<dbReference type="EMBL" id="JAAIYP010000034">
    <property type="protein sequence ID" value="NFV80024.1"/>
    <property type="molecule type" value="Genomic_DNA"/>
</dbReference>
<dbReference type="RefSeq" id="WP_163677401.1">
    <property type="nucleotide sequence ID" value="NZ_JAAIYP010000034.1"/>
</dbReference>
<protein>
    <submittedName>
        <fullName evidence="1">Uncharacterized protein</fullName>
    </submittedName>
</protein>
<gene>
    <name evidence="1" type="ORF">G4223_07870</name>
</gene>
<comment type="caution">
    <text evidence="1">The sequence shown here is derived from an EMBL/GenBank/DDBJ whole genome shotgun (WGS) entry which is preliminary data.</text>
</comment>
<name>A0A7C9QTB3_9PROT</name>
<evidence type="ECO:0000313" key="1">
    <source>
        <dbReference type="EMBL" id="NFV80024.1"/>
    </source>
</evidence>
<dbReference type="Proteomes" id="UP000480684">
    <property type="component" value="Unassembled WGS sequence"/>
</dbReference>
<organism evidence="1 2">
    <name type="scientific">Magnetospirillum aberrantis SpK</name>
    <dbReference type="NCBI Taxonomy" id="908842"/>
    <lineage>
        <taxon>Bacteria</taxon>
        <taxon>Pseudomonadati</taxon>
        <taxon>Pseudomonadota</taxon>
        <taxon>Alphaproteobacteria</taxon>
        <taxon>Rhodospirillales</taxon>
        <taxon>Rhodospirillaceae</taxon>
        <taxon>Magnetospirillum</taxon>
    </lineage>
</organism>
<sequence length="70" mass="7594">MDLRSHLLAEADRYCAATGMSKARLATIVAKDGKFFARIEAGGDCTTGMYERFMTHFAERAATTTEGEAA</sequence>
<proteinExistence type="predicted"/>
<evidence type="ECO:0000313" key="2">
    <source>
        <dbReference type="Proteomes" id="UP000480684"/>
    </source>
</evidence>
<dbReference type="AlphaFoldDB" id="A0A7C9QTB3"/>